<gene>
    <name evidence="5" type="ORF">PaG_00716</name>
</gene>
<dbReference type="Proteomes" id="UP000019462">
    <property type="component" value="Unassembled WGS sequence"/>
</dbReference>
<evidence type="ECO:0000313" key="6">
    <source>
        <dbReference type="Proteomes" id="UP000019462"/>
    </source>
</evidence>
<comment type="caution">
    <text evidence="5">The sequence shown here is derived from an EMBL/GenBank/DDBJ whole genome shotgun (WGS) entry which is preliminary data.</text>
</comment>
<dbReference type="AlphaFoldDB" id="W3VT29"/>
<keyword evidence="6" id="KW-1185">Reference proteome</keyword>
<feature type="compositionally biased region" description="Basic and acidic residues" evidence="3">
    <location>
        <begin position="144"/>
        <end position="158"/>
    </location>
</feature>
<accession>W3VT29</accession>
<feature type="compositionally biased region" description="Acidic residues" evidence="3">
    <location>
        <begin position="290"/>
        <end position="300"/>
    </location>
</feature>
<evidence type="ECO:0000256" key="3">
    <source>
        <dbReference type="SAM" id="MobiDB-lite"/>
    </source>
</evidence>
<keyword evidence="2" id="KW-0539">Nucleus</keyword>
<dbReference type="InterPro" id="IPR012916">
    <property type="entry name" value="RED_N"/>
</dbReference>
<dbReference type="Pfam" id="PF07808">
    <property type="entry name" value="RED_N"/>
    <property type="match status" value="1"/>
</dbReference>
<feature type="compositionally biased region" description="Low complexity" evidence="3">
    <location>
        <begin position="342"/>
        <end position="371"/>
    </location>
</feature>
<dbReference type="OrthoDB" id="3366823at2759"/>
<dbReference type="HOGENOM" id="CLU_655509_0_0_1"/>
<feature type="compositionally biased region" description="Basic residues" evidence="3">
    <location>
        <begin position="203"/>
        <end position="213"/>
    </location>
</feature>
<feature type="domain" description="RED-like N-terminal" evidence="4">
    <location>
        <begin position="53"/>
        <end position="157"/>
    </location>
</feature>
<dbReference type="PANTHER" id="PTHR12765">
    <property type="entry name" value="RED PROTEIN IK FACTOR CYTOKINE IK"/>
    <property type="match status" value="1"/>
</dbReference>
<evidence type="ECO:0000256" key="2">
    <source>
        <dbReference type="ARBA" id="ARBA00023242"/>
    </source>
</evidence>
<evidence type="ECO:0000256" key="1">
    <source>
        <dbReference type="ARBA" id="ARBA00004123"/>
    </source>
</evidence>
<feature type="compositionally biased region" description="Basic and acidic residues" evidence="3">
    <location>
        <begin position="278"/>
        <end position="289"/>
    </location>
</feature>
<dbReference type="EMBL" id="AWNI01000004">
    <property type="protein sequence ID" value="ETS64758.1"/>
    <property type="molecule type" value="Genomic_DNA"/>
</dbReference>
<feature type="compositionally biased region" description="Basic and acidic residues" evidence="3">
    <location>
        <begin position="414"/>
        <end position="423"/>
    </location>
</feature>
<dbReference type="GO" id="GO:0005634">
    <property type="term" value="C:nucleus"/>
    <property type="evidence" value="ECO:0007669"/>
    <property type="project" value="UniProtKB-SubCell"/>
</dbReference>
<evidence type="ECO:0000313" key="5">
    <source>
        <dbReference type="EMBL" id="ETS64758.1"/>
    </source>
</evidence>
<feature type="compositionally biased region" description="Low complexity" evidence="3">
    <location>
        <begin position="255"/>
        <end position="276"/>
    </location>
</feature>
<feature type="compositionally biased region" description="Low complexity" evidence="3">
    <location>
        <begin position="230"/>
        <end position="246"/>
    </location>
</feature>
<reference evidence="5 6" key="1">
    <citation type="journal article" date="2014" name="Genome Announc.">
        <title>Genome sequence of the basidiomycetous fungus Pseudozyma aphidis DSM70725, an efficient producer of biosurfactant mannosylerythritol lipids.</title>
        <authorList>
            <person name="Lorenz S."/>
            <person name="Guenther M."/>
            <person name="Grumaz C."/>
            <person name="Rupp S."/>
            <person name="Zibek S."/>
            <person name="Sohn K."/>
        </authorList>
    </citation>
    <scope>NUCLEOTIDE SEQUENCE [LARGE SCALE GENOMIC DNA]</scope>
    <source>
        <strain evidence="6">ATCC 32657 / CBS 517.83 / DSM 70725 / JCM 10318 / NBRC 10182 / NRRL Y-7954 / St-0401</strain>
    </source>
</reference>
<feature type="compositionally biased region" description="Low complexity" evidence="3">
    <location>
        <begin position="1"/>
        <end position="26"/>
    </location>
</feature>
<name>W3VT29_MOEAP</name>
<evidence type="ECO:0000259" key="4">
    <source>
        <dbReference type="Pfam" id="PF07808"/>
    </source>
</evidence>
<feature type="region of interest" description="Disordered" evidence="3">
    <location>
        <begin position="1"/>
        <end position="59"/>
    </location>
</feature>
<sequence>MDQDAFRQLVSSASSSSGSTLQRSFGKTAKRAAPSSSTKPADLSKPKPPRSGSAYVDRAAARRSGTLAREFSDVEALQRDFEARIAAAMSGEERKVLRDQLSSVGGDARYSVLVKGLDYALLAQNKAKLDQDADANGQDADLEQAFHAEKPKRSRDEIMNAIKKRRAGATGDDKNAAGAGMSSGFRPIGKASEDEAVAEYRWKNGKRMRKKVRPATQPASIPDQIATSEPKPSVAPKAAPAAAASPPREEALGLPQRAAAATPPQRSSPSPPAASAEENCRTSEKVHEESSDDDGDDDIFADVGGWTGIVDVDETPDPVQSEEPALNDTVPLEATELKPFEPAETTAKASAAETPLAARGSSPAAAADPQSQPQPKPLPLASPQHEAEPKQEQSPKQAEPQPDAPPPSTARPRSKWDALDDAPRKKKRKSKA</sequence>
<comment type="subcellular location">
    <subcellularLocation>
        <location evidence="1">Nucleus</location>
    </subcellularLocation>
</comment>
<dbReference type="InterPro" id="IPR039896">
    <property type="entry name" value="Red-like"/>
</dbReference>
<feature type="region of interest" description="Disordered" evidence="3">
    <location>
        <begin position="129"/>
        <end position="432"/>
    </location>
</feature>
<proteinExistence type="predicted"/>
<protein>
    <recommendedName>
        <fullName evidence="4">RED-like N-terminal domain-containing protein</fullName>
    </recommendedName>
</protein>
<organism evidence="5 6">
    <name type="scientific">Moesziomyces aphidis</name>
    <name type="common">Pseudozyma aphidis</name>
    <dbReference type="NCBI Taxonomy" id="84754"/>
    <lineage>
        <taxon>Eukaryota</taxon>
        <taxon>Fungi</taxon>
        <taxon>Dikarya</taxon>
        <taxon>Basidiomycota</taxon>
        <taxon>Ustilaginomycotina</taxon>
        <taxon>Ustilaginomycetes</taxon>
        <taxon>Ustilaginales</taxon>
        <taxon>Ustilaginaceae</taxon>
        <taxon>Moesziomyces</taxon>
    </lineage>
</organism>